<comment type="caution">
    <text evidence="2">The sequence shown here is derived from an EMBL/GenBank/DDBJ whole genome shotgun (WGS) entry which is preliminary data.</text>
</comment>
<evidence type="ECO:0000313" key="3">
    <source>
        <dbReference type="Proteomes" id="UP001354227"/>
    </source>
</evidence>
<dbReference type="Proteomes" id="UP001354227">
    <property type="component" value="Unassembled WGS sequence"/>
</dbReference>
<sequence length="95" mass="10108">MQTVNIAWPMLSRIVAAVLGGYAFTYAFTAALARLLPLQPADALIVATVLSFAVYTGAILWAFACRSATRGWAGLALGVPLALIGFWPQLLERLG</sequence>
<keyword evidence="3" id="KW-1185">Reference proteome</keyword>
<proteinExistence type="predicted"/>
<dbReference type="EMBL" id="JAZDCT010000019">
    <property type="protein sequence ID" value="MEE1889082.1"/>
    <property type="molecule type" value="Genomic_DNA"/>
</dbReference>
<dbReference type="RefSeq" id="WP_330104390.1">
    <property type="nucleotide sequence ID" value="NZ_JAZDCT010000019.1"/>
</dbReference>
<reference evidence="2" key="1">
    <citation type="submission" date="2024-01" db="EMBL/GenBank/DDBJ databases">
        <title>Unpublished Manusciprt.</title>
        <authorList>
            <person name="Duman M."/>
            <person name="Valdes E.G."/>
            <person name="Ajmi N."/>
            <person name="Altun S."/>
            <person name="Saticioglu I.B."/>
        </authorList>
    </citation>
    <scope>NUCLEOTIDE SEQUENCE</scope>
    <source>
        <strain evidence="2">137P</strain>
    </source>
</reference>
<protein>
    <submittedName>
        <fullName evidence="2">Iron transporter</fullName>
    </submittedName>
</protein>
<keyword evidence="1" id="KW-1133">Transmembrane helix</keyword>
<evidence type="ECO:0000313" key="2">
    <source>
        <dbReference type="EMBL" id="MEE1889082.1"/>
    </source>
</evidence>
<name>A0ABU7HDQ7_9PSED</name>
<organism evidence="2 3">
    <name type="scientific">Pseudomonas carassii</name>
    <dbReference type="NCBI Taxonomy" id="3115855"/>
    <lineage>
        <taxon>Bacteria</taxon>
        <taxon>Pseudomonadati</taxon>
        <taxon>Pseudomonadota</taxon>
        <taxon>Gammaproteobacteria</taxon>
        <taxon>Pseudomonadales</taxon>
        <taxon>Pseudomonadaceae</taxon>
        <taxon>Pseudomonas</taxon>
    </lineage>
</organism>
<evidence type="ECO:0000256" key="1">
    <source>
        <dbReference type="SAM" id="Phobius"/>
    </source>
</evidence>
<accession>A0ABU7HDQ7</accession>
<keyword evidence="1" id="KW-0812">Transmembrane</keyword>
<feature type="transmembrane region" description="Helical" evidence="1">
    <location>
        <begin position="71"/>
        <end position="90"/>
    </location>
</feature>
<feature type="transmembrane region" description="Helical" evidence="1">
    <location>
        <begin position="43"/>
        <end position="64"/>
    </location>
</feature>
<gene>
    <name evidence="2" type="ORF">V0R62_15575</name>
</gene>
<keyword evidence="1" id="KW-0472">Membrane</keyword>